<accession>A0A0D0AMC6</accession>
<evidence type="ECO:0000313" key="2">
    <source>
        <dbReference type="Proteomes" id="UP000054485"/>
    </source>
</evidence>
<gene>
    <name evidence="1" type="ORF">CY34DRAFT_345816</name>
</gene>
<keyword evidence="2" id="KW-1185">Reference proteome</keyword>
<dbReference type="Proteomes" id="UP000054485">
    <property type="component" value="Unassembled WGS sequence"/>
</dbReference>
<protein>
    <submittedName>
        <fullName evidence="1">Uncharacterized protein</fullName>
    </submittedName>
</protein>
<dbReference type="InParanoid" id="A0A0D0AMC6"/>
<dbReference type="HOGENOM" id="CLU_2456261_0_0_1"/>
<reference evidence="2" key="2">
    <citation type="submission" date="2015-01" db="EMBL/GenBank/DDBJ databases">
        <title>Evolutionary Origins and Diversification of the Mycorrhizal Mutualists.</title>
        <authorList>
            <consortium name="DOE Joint Genome Institute"/>
            <consortium name="Mycorrhizal Genomics Consortium"/>
            <person name="Kohler A."/>
            <person name="Kuo A."/>
            <person name="Nagy L.G."/>
            <person name="Floudas D."/>
            <person name="Copeland A."/>
            <person name="Barry K.W."/>
            <person name="Cichocki N."/>
            <person name="Veneault-Fourrey C."/>
            <person name="LaButti K."/>
            <person name="Lindquist E.A."/>
            <person name="Lipzen A."/>
            <person name="Lundell T."/>
            <person name="Morin E."/>
            <person name="Murat C."/>
            <person name="Riley R."/>
            <person name="Ohm R."/>
            <person name="Sun H."/>
            <person name="Tunlid A."/>
            <person name="Henrissat B."/>
            <person name="Grigoriev I.V."/>
            <person name="Hibbett D.S."/>
            <person name="Martin F."/>
        </authorList>
    </citation>
    <scope>NUCLEOTIDE SEQUENCE [LARGE SCALE GENOMIC DNA]</scope>
    <source>
        <strain evidence="2">UH-Slu-Lm8-n1</strain>
    </source>
</reference>
<proteinExistence type="predicted"/>
<dbReference type="EMBL" id="KN835351">
    <property type="protein sequence ID" value="KIK39249.1"/>
    <property type="molecule type" value="Genomic_DNA"/>
</dbReference>
<reference evidence="1 2" key="1">
    <citation type="submission" date="2014-04" db="EMBL/GenBank/DDBJ databases">
        <authorList>
            <consortium name="DOE Joint Genome Institute"/>
            <person name="Kuo A."/>
            <person name="Ruytinx J."/>
            <person name="Rineau F."/>
            <person name="Colpaert J."/>
            <person name="Kohler A."/>
            <person name="Nagy L.G."/>
            <person name="Floudas D."/>
            <person name="Copeland A."/>
            <person name="Barry K.W."/>
            <person name="Cichocki N."/>
            <person name="Veneault-Fourrey C."/>
            <person name="LaButti K."/>
            <person name="Lindquist E.A."/>
            <person name="Lipzen A."/>
            <person name="Lundell T."/>
            <person name="Morin E."/>
            <person name="Murat C."/>
            <person name="Sun H."/>
            <person name="Tunlid A."/>
            <person name="Henrissat B."/>
            <person name="Grigoriev I.V."/>
            <person name="Hibbett D.S."/>
            <person name="Martin F."/>
            <person name="Nordberg H.P."/>
            <person name="Cantor M.N."/>
            <person name="Hua S.X."/>
        </authorList>
    </citation>
    <scope>NUCLEOTIDE SEQUENCE [LARGE SCALE GENOMIC DNA]</scope>
    <source>
        <strain evidence="1 2">UH-Slu-Lm8-n1</strain>
    </source>
</reference>
<dbReference type="AlphaFoldDB" id="A0A0D0AMC6"/>
<evidence type="ECO:0000313" key="1">
    <source>
        <dbReference type="EMBL" id="KIK39249.1"/>
    </source>
</evidence>
<sequence length="89" mass="9823">MFQSSSTINTISDTAALSTMKNFILSESPSDMSFKLRCRYRPSTPVEAGNWCTYSSSISGRPNCLKTGDYSKTICALQARSIHVRVCES</sequence>
<organism evidence="1 2">
    <name type="scientific">Suillus luteus UH-Slu-Lm8-n1</name>
    <dbReference type="NCBI Taxonomy" id="930992"/>
    <lineage>
        <taxon>Eukaryota</taxon>
        <taxon>Fungi</taxon>
        <taxon>Dikarya</taxon>
        <taxon>Basidiomycota</taxon>
        <taxon>Agaricomycotina</taxon>
        <taxon>Agaricomycetes</taxon>
        <taxon>Agaricomycetidae</taxon>
        <taxon>Boletales</taxon>
        <taxon>Suillineae</taxon>
        <taxon>Suillaceae</taxon>
        <taxon>Suillus</taxon>
    </lineage>
</organism>
<name>A0A0D0AMC6_9AGAM</name>